<feature type="region of interest" description="Disordered" evidence="1">
    <location>
        <begin position="52"/>
        <end position="89"/>
    </location>
</feature>
<name>W6PYB8_PENRF</name>
<dbReference type="EMBL" id="HG792015">
    <property type="protein sequence ID" value="CDM29248.1"/>
    <property type="molecule type" value="Genomic_DNA"/>
</dbReference>
<feature type="compositionally biased region" description="Basic and acidic residues" evidence="1">
    <location>
        <begin position="7"/>
        <end position="22"/>
    </location>
</feature>
<proteinExistence type="predicted"/>
<protein>
    <submittedName>
        <fullName evidence="2">Genomic scaffold, ProqFM164S01</fullName>
    </submittedName>
</protein>
<feature type="region of interest" description="Disordered" evidence="1">
    <location>
        <begin position="1"/>
        <end position="22"/>
    </location>
</feature>
<evidence type="ECO:0000313" key="2">
    <source>
        <dbReference type="EMBL" id="CDM29248.1"/>
    </source>
</evidence>
<evidence type="ECO:0000313" key="3">
    <source>
        <dbReference type="Proteomes" id="UP000030686"/>
    </source>
</evidence>
<accession>W6PYB8</accession>
<reference evidence="2" key="1">
    <citation type="journal article" date="2014" name="Nat. Commun.">
        <title>Multiple recent horizontal transfers of a large genomic region in cheese making fungi.</title>
        <authorList>
            <person name="Cheeseman K."/>
            <person name="Ropars J."/>
            <person name="Renault P."/>
            <person name="Dupont J."/>
            <person name="Gouzy J."/>
            <person name="Branca A."/>
            <person name="Abraham A.L."/>
            <person name="Ceppi M."/>
            <person name="Conseiller E."/>
            <person name="Debuchy R."/>
            <person name="Malagnac F."/>
            <person name="Goarin A."/>
            <person name="Silar P."/>
            <person name="Lacoste S."/>
            <person name="Sallet E."/>
            <person name="Bensimon A."/>
            <person name="Giraud T."/>
            <person name="Brygoo Y."/>
        </authorList>
    </citation>
    <scope>NUCLEOTIDE SEQUENCE [LARGE SCALE GENOMIC DNA]</scope>
    <source>
        <strain evidence="2">FM164</strain>
    </source>
</reference>
<sequence>MHAQLHPRYEIDNVKQDTGDNKRICRDSTHLGQLFSNLHSIAVNATSGLGHAIQRGNRLRRKDADDAREEPDDGSKPHGHKSGGWRDAY</sequence>
<gene>
    <name evidence="2" type="ORF">PROQFM164_S01g003060</name>
</gene>
<organism evidence="2 3">
    <name type="scientific">Penicillium roqueforti (strain FM164)</name>
    <dbReference type="NCBI Taxonomy" id="1365484"/>
    <lineage>
        <taxon>Eukaryota</taxon>
        <taxon>Fungi</taxon>
        <taxon>Dikarya</taxon>
        <taxon>Ascomycota</taxon>
        <taxon>Pezizomycotina</taxon>
        <taxon>Eurotiomycetes</taxon>
        <taxon>Eurotiomycetidae</taxon>
        <taxon>Eurotiales</taxon>
        <taxon>Aspergillaceae</taxon>
        <taxon>Penicillium</taxon>
    </lineage>
</organism>
<dbReference type="Proteomes" id="UP000030686">
    <property type="component" value="Unassembled WGS sequence"/>
</dbReference>
<dbReference type="AlphaFoldDB" id="W6PYB8"/>
<keyword evidence="3" id="KW-1185">Reference proteome</keyword>
<evidence type="ECO:0000256" key="1">
    <source>
        <dbReference type="SAM" id="MobiDB-lite"/>
    </source>
</evidence>